<reference evidence="2 3" key="1">
    <citation type="submission" date="2016-11" db="EMBL/GenBank/DDBJ databases">
        <authorList>
            <person name="Jaros S."/>
            <person name="Januszkiewicz K."/>
            <person name="Wedrychowicz H."/>
        </authorList>
    </citation>
    <scope>NUCLEOTIDE SEQUENCE [LARGE SCALE GENOMIC DNA]</scope>
</reference>
<evidence type="ECO:0000313" key="2">
    <source>
        <dbReference type="EMBL" id="SGZ03039.1"/>
    </source>
</evidence>
<proteinExistence type="predicted"/>
<evidence type="ECO:0000313" key="1">
    <source>
        <dbReference type="EMBL" id="SGY41891.1"/>
    </source>
</evidence>
<accession>A0A2X0PHF1</accession>
<dbReference type="EMBL" id="FQNC01000042">
    <property type="protein sequence ID" value="SGY41891.1"/>
    <property type="molecule type" value="Genomic_DNA"/>
</dbReference>
<dbReference type="Proteomes" id="UP000249464">
    <property type="component" value="Unassembled WGS sequence"/>
</dbReference>
<dbReference type="EMBL" id="FQNC01000066">
    <property type="protein sequence ID" value="SGZ03039.1"/>
    <property type="molecule type" value="Genomic_DNA"/>
</dbReference>
<organism evidence="2 3">
    <name type="scientific">Microbotryum silenes-dioicae</name>
    <dbReference type="NCBI Taxonomy" id="796604"/>
    <lineage>
        <taxon>Eukaryota</taxon>
        <taxon>Fungi</taxon>
        <taxon>Dikarya</taxon>
        <taxon>Basidiomycota</taxon>
        <taxon>Pucciniomycotina</taxon>
        <taxon>Microbotryomycetes</taxon>
        <taxon>Microbotryales</taxon>
        <taxon>Microbotryaceae</taxon>
        <taxon>Microbotryum</taxon>
    </lineage>
</organism>
<sequence>MTGPTLGTDRTTPQLDLTRFHIVPMHHAICKTQLGLSQLQLNVSPQPD</sequence>
<dbReference type="AlphaFoldDB" id="A0A2X0PHF1"/>
<evidence type="ECO:0000313" key="3">
    <source>
        <dbReference type="Proteomes" id="UP000249464"/>
    </source>
</evidence>
<name>A0A2X0PHF1_9BASI</name>
<protein>
    <submittedName>
        <fullName evidence="1">BQ5605_C003g02583 protein</fullName>
    </submittedName>
    <submittedName>
        <fullName evidence="2">BQ5605_C033g11243 protein</fullName>
    </submittedName>
</protein>
<gene>
    <name evidence="2" type="primary">BQ5605_C033g11243</name>
    <name evidence="1" type="synonym">BQ5605_C003g02583</name>
    <name evidence="1" type="ORF">BQ5605_C003G02583</name>
    <name evidence="2" type="ORF">BQ5605_C033G11243</name>
</gene>
<keyword evidence="3" id="KW-1185">Reference proteome</keyword>